<name>A0A8S3RH00_MYTED</name>
<accession>A0A8S3RH00</accession>
<dbReference type="InterPro" id="IPR049050">
    <property type="entry name" value="nSTAND3"/>
</dbReference>
<evidence type="ECO:0000256" key="1">
    <source>
        <dbReference type="SAM" id="MobiDB-lite"/>
    </source>
</evidence>
<evidence type="ECO:0000313" key="3">
    <source>
        <dbReference type="EMBL" id="CAG2207449.1"/>
    </source>
</evidence>
<reference evidence="3" key="1">
    <citation type="submission" date="2021-03" db="EMBL/GenBank/DDBJ databases">
        <authorList>
            <person name="Bekaert M."/>
        </authorList>
    </citation>
    <scope>NUCLEOTIDE SEQUENCE</scope>
</reference>
<gene>
    <name evidence="3" type="ORF">MEDL_21769</name>
</gene>
<protein>
    <recommendedName>
        <fullName evidence="2">Novel STAND NTPase 3 domain-containing protein</fullName>
    </recommendedName>
</protein>
<comment type="caution">
    <text evidence="3">The sequence shown here is derived from an EMBL/GenBank/DDBJ whole genome shotgun (WGS) entry which is preliminary data.</text>
</comment>
<dbReference type="AlphaFoldDB" id="A0A8S3RH00"/>
<evidence type="ECO:0000259" key="2">
    <source>
        <dbReference type="Pfam" id="PF20720"/>
    </source>
</evidence>
<dbReference type="EMBL" id="CAJPWZ010001076">
    <property type="protein sequence ID" value="CAG2207449.1"/>
    <property type="molecule type" value="Genomic_DNA"/>
</dbReference>
<dbReference type="Pfam" id="PF20720">
    <property type="entry name" value="nSTAND3"/>
    <property type="match status" value="1"/>
</dbReference>
<dbReference type="Proteomes" id="UP000683360">
    <property type="component" value="Unassembled WGS sequence"/>
</dbReference>
<evidence type="ECO:0000313" key="4">
    <source>
        <dbReference type="Proteomes" id="UP000683360"/>
    </source>
</evidence>
<proteinExistence type="predicted"/>
<feature type="domain" description="Novel STAND NTPase 3" evidence="2">
    <location>
        <begin position="428"/>
        <end position="582"/>
    </location>
</feature>
<organism evidence="3 4">
    <name type="scientific">Mytilus edulis</name>
    <name type="common">Blue mussel</name>
    <dbReference type="NCBI Taxonomy" id="6550"/>
    <lineage>
        <taxon>Eukaryota</taxon>
        <taxon>Metazoa</taxon>
        <taxon>Spiralia</taxon>
        <taxon>Lophotrochozoa</taxon>
        <taxon>Mollusca</taxon>
        <taxon>Bivalvia</taxon>
        <taxon>Autobranchia</taxon>
        <taxon>Pteriomorphia</taxon>
        <taxon>Mytilida</taxon>
        <taxon>Mytiloidea</taxon>
        <taxon>Mytilidae</taxon>
        <taxon>Mytilinae</taxon>
        <taxon>Mytilus</taxon>
    </lineage>
</organism>
<feature type="region of interest" description="Disordered" evidence="1">
    <location>
        <begin position="857"/>
        <end position="923"/>
    </location>
</feature>
<dbReference type="CDD" id="cd01983">
    <property type="entry name" value="SIMIBI"/>
    <property type="match status" value="1"/>
</dbReference>
<keyword evidence="4" id="KW-1185">Reference proteome</keyword>
<dbReference type="OrthoDB" id="6129928at2759"/>
<sequence>MVNKSKGNPLIFGIIERKDVLRWHFETQMVRLSTYKERENFYRVSTIIVDHGKESLALLLDNELNSNNQTLEDFINLNQHEIYHLCFNRYACCQCLNGKLPLTNRVLYPDQLNILLDKTGQQLPCHTIRSTLQFCCCPAKATLTTKHLDLTLLRCLLINFASICSPNSNIRLAVVDLIGYRNKLFGHAQEARYSDTDYTLYINQIEAVILTIAKSCNKESEMKQKLKDAEVRPLDETICQQYQNCLLYDNQRNEDITKEMKTLRKQLRQNNDQTVQHISEFKNTITTNISSHSKITMEQLEGMQLDFAKRDDDLNDKIQSNQVSLMDEVQEQNKAVIGTIEREKRVQQMNHVEHIGHLFKTERSILSKTEETTADILTHVKQTGQEIMDKVDNISVGINETSTIEAAKSVKQDHSIARIQSHRDDETFVHTMALNKGTNILKEENLLVLLAKGGSGKTQIALHLASIYKDEGYIPLFLSDKDVIKYRDLISLTDKNIVIVEDLFGRTNVDFHEDDHRNILDKLSSCLKRSKLLKIVFIIRNDPKCEENILAKHEIFHQKCILNLDYSLSDRERVTILLRHMRHNSINPCKSRVKTDVCFHDWDPLPGCTSDCTADVKITICTDIIYACCMCDTFLGFPETCRMFCSDKSLTLLGVAYFRNTNKSLVDKVNDLFLESFEKLSCRYEYCVLVYTALKYNFFDENLIGCRIENDQLFKRIFSTFDEKEPKIRKTLVQQAIRKLEGRYLIHSSRYSDFYHDVCPDPLGKAFMFKHQAVHDAVLVAFGSDNPDILLNLRICSLDFISQYIRPSLKQPDRNFSVIHVDPKLVIDKLLYFIEIAILIKNGRIVGFSHPWFPKPIKGQDDEDNSQDQIRRKKTDSDQSTVTDDVYGSQDDLQTGETDSDQSTDDVPNFLDLEEEDPDSENDKDLSEFAFRIMRGYSEMAGEYIRKCIIERRYASFVKTFLERLSTLSPPRDEMTEFLNGLTRRGTCLMNLMINSDIIRDSALKYAEYNVFCLIFRPKSLTVNHYKFYQLDDETLQEKLISIINENKNYKIIAEIGNFLYRIGVEEGNFIFVERFLDSILERYCHLVDHYKIRYIIDGMSAKGRRKEVVSRFIEFMQTNLLTFGSIKTIIGL</sequence>